<proteinExistence type="predicted"/>
<evidence type="ECO:0000313" key="3">
    <source>
        <dbReference type="Proteomes" id="UP001246576"/>
    </source>
</evidence>
<feature type="region of interest" description="Disordered" evidence="1">
    <location>
        <begin position="1"/>
        <end position="30"/>
    </location>
</feature>
<dbReference type="EMBL" id="JAVLSJ010000006">
    <property type="protein sequence ID" value="MDR9849108.1"/>
    <property type="molecule type" value="Genomic_DNA"/>
</dbReference>
<feature type="compositionally biased region" description="Basic and acidic residues" evidence="1">
    <location>
        <begin position="76"/>
        <end position="88"/>
    </location>
</feature>
<dbReference type="Proteomes" id="UP001246576">
    <property type="component" value="Unassembled WGS sequence"/>
</dbReference>
<organism evidence="2 3">
    <name type="scientific">Herbaspirillum huttiense subsp. lycopersici</name>
    <dbReference type="NCBI Taxonomy" id="3074428"/>
    <lineage>
        <taxon>Bacteria</taxon>
        <taxon>Pseudomonadati</taxon>
        <taxon>Pseudomonadota</taxon>
        <taxon>Betaproteobacteria</taxon>
        <taxon>Burkholderiales</taxon>
        <taxon>Oxalobacteraceae</taxon>
        <taxon>Herbaspirillum</taxon>
    </lineage>
</organism>
<comment type="caution">
    <text evidence="2">The sequence shown here is derived from an EMBL/GenBank/DDBJ whole genome shotgun (WGS) entry which is preliminary data.</text>
</comment>
<name>A0ABU2EMM7_9BURK</name>
<dbReference type="RefSeq" id="WP_209569432.1">
    <property type="nucleotide sequence ID" value="NZ_JAVLSJ010000006.1"/>
</dbReference>
<reference evidence="2" key="1">
    <citation type="submission" date="2023-09" db="EMBL/GenBank/DDBJ databases">
        <title>Description of first Herbaspirillum huttiense subsp. nephrolepsisexaltata and Herbaspirillum huttiense subsp. lycopersicon.</title>
        <authorList>
            <person name="Poudel M."/>
            <person name="Sharma A."/>
            <person name="Goss E."/>
            <person name="Tapia J.H."/>
            <person name="Harmon C.M."/>
            <person name="Jones J.B."/>
        </authorList>
    </citation>
    <scope>NUCLEOTIDE SEQUENCE</scope>
    <source>
        <strain evidence="2">SE1</strain>
    </source>
</reference>
<sequence>MSNVTLNLGLAATGRNQQASATEDDPGNSVADRVAAIMKKIGKLQKEAAALQGPPEEVAKMRKAIEAEIRALELKMEQMMEQQARDQQEAQSATKSSANSPGDQDGEAGAQDKDTPRKRRGHFIDEVV</sequence>
<feature type="compositionally biased region" description="Polar residues" evidence="1">
    <location>
        <begin position="89"/>
        <end position="102"/>
    </location>
</feature>
<evidence type="ECO:0000313" key="2">
    <source>
        <dbReference type="EMBL" id="MDR9849108.1"/>
    </source>
</evidence>
<gene>
    <name evidence="2" type="ORF">RI048_12830</name>
</gene>
<keyword evidence="3" id="KW-1185">Reference proteome</keyword>
<accession>A0ABU2EMM7</accession>
<feature type="region of interest" description="Disordered" evidence="1">
    <location>
        <begin position="76"/>
        <end position="128"/>
    </location>
</feature>
<evidence type="ECO:0000256" key="1">
    <source>
        <dbReference type="SAM" id="MobiDB-lite"/>
    </source>
</evidence>
<protein>
    <submittedName>
        <fullName evidence="2">FlxA-like family protein</fullName>
    </submittedName>
</protein>